<organism evidence="4 5">
    <name type="scientific">Streptomyces monticola</name>
    <dbReference type="NCBI Taxonomy" id="2666263"/>
    <lineage>
        <taxon>Bacteria</taxon>
        <taxon>Bacillati</taxon>
        <taxon>Actinomycetota</taxon>
        <taxon>Actinomycetes</taxon>
        <taxon>Kitasatosporales</taxon>
        <taxon>Streptomycetaceae</taxon>
        <taxon>Streptomyces</taxon>
    </lineage>
</organism>
<dbReference type="PROSITE" id="PS51257">
    <property type="entry name" value="PROKAR_LIPOPROTEIN"/>
    <property type="match status" value="1"/>
</dbReference>
<dbReference type="Proteomes" id="UP001596523">
    <property type="component" value="Unassembled WGS sequence"/>
</dbReference>
<evidence type="ECO:0000256" key="1">
    <source>
        <dbReference type="SAM" id="MobiDB-lite"/>
    </source>
</evidence>
<feature type="region of interest" description="Disordered" evidence="1">
    <location>
        <begin position="345"/>
        <end position="381"/>
    </location>
</feature>
<evidence type="ECO:0000313" key="4">
    <source>
        <dbReference type="EMBL" id="MFC7303024.1"/>
    </source>
</evidence>
<dbReference type="InterPro" id="IPR003399">
    <property type="entry name" value="Mce/MlaD"/>
</dbReference>
<evidence type="ECO:0000259" key="2">
    <source>
        <dbReference type="Pfam" id="PF02470"/>
    </source>
</evidence>
<evidence type="ECO:0000259" key="3">
    <source>
        <dbReference type="Pfam" id="PF11887"/>
    </source>
</evidence>
<sequence length="381" mass="40163">MSRPRTRSRRRTAGTATAWIALFAGFAVILGSCDAPAVKGIESLPLPGGADLGAHPYTVTARFKDVLSLVPQSSVKVNDVSVGRVTDIELQPADWSAKVTMKVNGDVRLPANASARLEQSSLLGEKYIQLAAPAQNAAADRLEDGATIPAERTDRNPEVEEVFGALSLVLNGGGVNQLKTITKELNKAIGGKEGNVKALFRRLDTLATSLDGNKENITRALDGIDRLSARLATRKQQIGTFLKDLSPGLKVLEEQRGSLLTMLRALDRLSGVAVSTVNRSKDDMVADLKALAPTLKALADSGSNLPQSLQVLMTYPFTDEVLRGIKGDYLNVYLNVTAPNGTVLVPPRKGTAGTASAPRSGASAAQSGAPLALPPVQEGGR</sequence>
<dbReference type="RefSeq" id="WP_381825775.1">
    <property type="nucleotide sequence ID" value="NZ_JBHTCF010000001.1"/>
</dbReference>
<keyword evidence="5" id="KW-1185">Reference proteome</keyword>
<dbReference type="EMBL" id="JBHTCF010000001">
    <property type="protein sequence ID" value="MFC7303024.1"/>
    <property type="molecule type" value="Genomic_DNA"/>
</dbReference>
<evidence type="ECO:0000313" key="5">
    <source>
        <dbReference type="Proteomes" id="UP001596523"/>
    </source>
</evidence>
<dbReference type="InterPro" id="IPR005693">
    <property type="entry name" value="Mce"/>
</dbReference>
<dbReference type="PANTHER" id="PTHR33371">
    <property type="entry name" value="INTERMEMBRANE PHOSPHOLIPID TRANSPORT SYSTEM BINDING PROTEIN MLAD-RELATED"/>
    <property type="match status" value="1"/>
</dbReference>
<feature type="domain" description="Mce/MlaD" evidence="2">
    <location>
        <begin position="56"/>
        <end position="131"/>
    </location>
</feature>
<dbReference type="InterPro" id="IPR052336">
    <property type="entry name" value="MlaD_Phospholipid_Transporter"/>
</dbReference>
<feature type="domain" description="Mammalian cell entry C-terminal" evidence="3">
    <location>
        <begin position="139"/>
        <end position="312"/>
    </location>
</feature>
<accession>A0ABW2JAN3</accession>
<dbReference type="InterPro" id="IPR024516">
    <property type="entry name" value="Mce_C"/>
</dbReference>
<gene>
    <name evidence="4" type="ORF">ACFQVC_02170</name>
</gene>
<name>A0ABW2JAN3_9ACTN</name>
<reference evidence="5" key="1">
    <citation type="journal article" date="2019" name="Int. J. Syst. Evol. Microbiol.">
        <title>The Global Catalogue of Microorganisms (GCM) 10K type strain sequencing project: providing services to taxonomists for standard genome sequencing and annotation.</title>
        <authorList>
            <consortium name="The Broad Institute Genomics Platform"/>
            <consortium name="The Broad Institute Genome Sequencing Center for Infectious Disease"/>
            <person name="Wu L."/>
            <person name="Ma J."/>
        </authorList>
    </citation>
    <scope>NUCLEOTIDE SEQUENCE [LARGE SCALE GENOMIC DNA]</scope>
    <source>
        <strain evidence="5">SYNS20</strain>
    </source>
</reference>
<dbReference type="Pfam" id="PF02470">
    <property type="entry name" value="MlaD"/>
    <property type="match status" value="1"/>
</dbReference>
<comment type="caution">
    <text evidence="4">The sequence shown here is derived from an EMBL/GenBank/DDBJ whole genome shotgun (WGS) entry which is preliminary data.</text>
</comment>
<dbReference type="PANTHER" id="PTHR33371:SF15">
    <property type="entry name" value="LIPOPROTEIN LPRN"/>
    <property type="match status" value="1"/>
</dbReference>
<proteinExistence type="predicted"/>
<dbReference type="NCBIfam" id="TIGR00996">
    <property type="entry name" value="Mtu_fam_mce"/>
    <property type="match status" value="1"/>
</dbReference>
<dbReference type="Pfam" id="PF11887">
    <property type="entry name" value="Mce4_CUP1"/>
    <property type="match status" value="1"/>
</dbReference>
<protein>
    <submittedName>
        <fullName evidence="4">MCE family protein</fullName>
    </submittedName>
</protein>